<name>A0AAV0SRF9_9STRA</name>
<reference evidence="2 4" key="1">
    <citation type="submission" date="2021-11" db="EMBL/GenBank/DDBJ databases">
        <authorList>
            <person name="Islam A."/>
            <person name="Islam S."/>
            <person name="Flora M.S."/>
            <person name="Rahman M."/>
            <person name="Ziaur R.M."/>
            <person name="Epstein J.H."/>
            <person name="Hassan M."/>
            <person name="Klassen M."/>
            <person name="Woodard K."/>
            <person name="Webb A."/>
            <person name="Webby R.J."/>
            <person name="El Zowalaty M.E."/>
        </authorList>
    </citation>
    <scope>NUCLEOTIDE SEQUENCE [LARGE SCALE GENOMIC DNA]</scope>
    <source>
        <strain evidence="2">Pf1</strain>
    </source>
</reference>
<feature type="region of interest" description="Disordered" evidence="1">
    <location>
        <begin position="189"/>
        <end position="208"/>
    </location>
</feature>
<protein>
    <recommendedName>
        <fullName evidence="6">Myb/SANT-like domain-containing protein</fullName>
    </recommendedName>
</protein>
<evidence type="ECO:0000313" key="4">
    <source>
        <dbReference type="Proteomes" id="UP001157938"/>
    </source>
</evidence>
<dbReference type="Proteomes" id="UP001157938">
    <property type="component" value="Unassembled WGS sequence"/>
</dbReference>
<evidence type="ECO:0000256" key="1">
    <source>
        <dbReference type="SAM" id="MobiDB-lite"/>
    </source>
</evidence>
<evidence type="ECO:0000313" key="3">
    <source>
        <dbReference type="EMBL" id="CAI5705964.1"/>
    </source>
</evidence>
<gene>
    <name evidence="2" type="ORF">PFR001_LOCUS854</name>
    <name evidence="3" type="ORF">PFR002_LOCUS838</name>
</gene>
<feature type="region of interest" description="Disordered" evidence="1">
    <location>
        <begin position="146"/>
        <end position="182"/>
    </location>
</feature>
<proteinExistence type="predicted"/>
<dbReference type="Proteomes" id="UP001159659">
    <property type="component" value="Unassembled WGS sequence"/>
</dbReference>
<sequence length="322" mass="37336">MSTLLLKNRDILLQLLQMVLFLVAETLRLLDLYKALRDDPRNVTNNGILLKQHAREELTNALNESFPREQPWTEGQVAVKFKNLRSEYVELKWLSSQPGFQEDGVGLSDDWWRDIKRRRHKAHAFKGKLPWVFEDKMKAIVTGYQSKREQQMDEEETNEDNEEQVKELYEDDQETEQVTQQMDEVETADSLRFHHKRKHDDDANRSRVFTRSGGDCDWSLARSVEQSSVAAAGMARGFQDLTAMFQEEAARCRVLEQQVTTDDSETHSLADQRRVLLAIANSLEHSTRATADVAKGYCELVSAFVRETADTERQQRQRESEL</sequence>
<evidence type="ECO:0008006" key="6">
    <source>
        <dbReference type="Google" id="ProtNLM"/>
    </source>
</evidence>
<reference evidence="3" key="2">
    <citation type="submission" date="2022-12" db="EMBL/GenBank/DDBJ databases">
        <authorList>
            <person name="Webb A."/>
        </authorList>
    </citation>
    <scope>NUCLEOTIDE SEQUENCE</scope>
    <source>
        <strain evidence="3">Pf2</strain>
    </source>
</reference>
<feature type="compositionally biased region" description="Acidic residues" evidence="1">
    <location>
        <begin position="152"/>
        <end position="162"/>
    </location>
</feature>
<keyword evidence="4" id="KW-1185">Reference proteome</keyword>
<evidence type="ECO:0000313" key="2">
    <source>
        <dbReference type="EMBL" id="CAH0485136.1"/>
    </source>
</evidence>
<dbReference type="EMBL" id="CAKLBC010000174">
    <property type="protein sequence ID" value="CAH0485136.1"/>
    <property type="molecule type" value="Genomic_DNA"/>
</dbReference>
<accession>A0AAV0SRF9</accession>
<dbReference type="EMBL" id="CANTFK010000072">
    <property type="protein sequence ID" value="CAI5705964.1"/>
    <property type="molecule type" value="Genomic_DNA"/>
</dbReference>
<organism evidence="3 5">
    <name type="scientific">Peronospora farinosa</name>
    <dbReference type="NCBI Taxonomy" id="134698"/>
    <lineage>
        <taxon>Eukaryota</taxon>
        <taxon>Sar</taxon>
        <taxon>Stramenopiles</taxon>
        <taxon>Oomycota</taxon>
        <taxon>Peronosporomycetes</taxon>
        <taxon>Peronosporales</taxon>
        <taxon>Peronosporaceae</taxon>
        <taxon>Peronospora</taxon>
    </lineage>
</organism>
<dbReference type="AlphaFoldDB" id="A0AAV0SRF9"/>
<evidence type="ECO:0000313" key="5">
    <source>
        <dbReference type="Proteomes" id="UP001159659"/>
    </source>
</evidence>
<comment type="caution">
    <text evidence="3">The sequence shown here is derived from an EMBL/GenBank/DDBJ whole genome shotgun (WGS) entry which is preliminary data.</text>
</comment>